<dbReference type="RefSeq" id="WP_021284567.1">
    <property type="nucleotide sequence ID" value="NZ_JAGGLL010000013.1"/>
</dbReference>
<accession>A0ABS4K4C1</accession>
<comment type="caution">
    <text evidence="1">The sequence shown here is derived from an EMBL/GenBank/DDBJ whole genome shotgun (WGS) entry which is preliminary data.</text>
</comment>
<keyword evidence="1" id="KW-0808">Transferase</keyword>
<proteinExistence type="predicted"/>
<gene>
    <name evidence="1" type="ORF">J2Z44_001902</name>
</gene>
<evidence type="ECO:0000313" key="2">
    <source>
        <dbReference type="Proteomes" id="UP001519308"/>
    </source>
</evidence>
<dbReference type="PANTHER" id="PTHR43861:SF1">
    <property type="entry name" value="TRANS-ACONITATE 2-METHYLTRANSFERASE"/>
    <property type="match status" value="1"/>
</dbReference>
<dbReference type="Proteomes" id="UP001519308">
    <property type="component" value="Unassembled WGS sequence"/>
</dbReference>
<reference evidence="1 2" key="1">
    <citation type="submission" date="2021-03" db="EMBL/GenBank/DDBJ databases">
        <title>Genomic Encyclopedia of Type Strains, Phase IV (KMG-IV): sequencing the most valuable type-strain genomes for metagenomic binning, comparative biology and taxonomic classification.</title>
        <authorList>
            <person name="Goeker M."/>
        </authorList>
    </citation>
    <scope>NUCLEOTIDE SEQUENCE [LARGE SCALE GENOMIC DNA]</scope>
    <source>
        <strain evidence="1 2">DSM 28650</strain>
    </source>
</reference>
<keyword evidence="2" id="KW-1185">Reference proteome</keyword>
<dbReference type="GO" id="GO:0032259">
    <property type="term" value="P:methylation"/>
    <property type="evidence" value="ECO:0007669"/>
    <property type="project" value="UniProtKB-KW"/>
</dbReference>
<dbReference type="GO" id="GO:0008168">
    <property type="term" value="F:methyltransferase activity"/>
    <property type="evidence" value="ECO:0007669"/>
    <property type="project" value="UniProtKB-KW"/>
</dbReference>
<keyword evidence="1" id="KW-0489">Methyltransferase</keyword>
<protein>
    <submittedName>
        <fullName evidence="1">2-polyprenyl-3-methyl-5-hydroxy-6-metoxy-1, 4-benzoquinol methylase</fullName>
    </submittedName>
</protein>
<evidence type="ECO:0000313" key="1">
    <source>
        <dbReference type="EMBL" id="MBP2022101.1"/>
    </source>
</evidence>
<organism evidence="1 2">
    <name type="scientific">Clostridium punense</name>
    <dbReference type="NCBI Taxonomy" id="1054297"/>
    <lineage>
        <taxon>Bacteria</taxon>
        <taxon>Bacillati</taxon>
        <taxon>Bacillota</taxon>
        <taxon>Clostridia</taxon>
        <taxon>Eubacteriales</taxon>
        <taxon>Clostridiaceae</taxon>
        <taxon>Clostridium</taxon>
    </lineage>
</organism>
<dbReference type="PANTHER" id="PTHR43861">
    <property type="entry name" value="TRANS-ACONITATE 2-METHYLTRANSFERASE-RELATED"/>
    <property type="match status" value="1"/>
</dbReference>
<dbReference type="SUPFAM" id="SSF53335">
    <property type="entry name" value="S-adenosyl-L-methionine-dependent methyltransferases"/>
    <property type="match status" value="1"/>
</dbReference>
<dbReference type="Gene3D" id="3.40.50.150">
    <property type="entry name" value="Vaccinia Virus protein VP39"/>
    <property type="match status" value="1"/>
</dbReference>
<dbReference type="InterPro" id="IPR029063">
    <property type="entry name" value="SAM-dependent_MTases_sf"/>
</dbReference>
<dbReference type="CDD" id="cd02440">
    <property type="entry name" value="AdoMet_MTases"/>
    <property type="match status" value="1"/>
</dbReference>
<dbReference type="Pfam" id="PF13489">
    <property type="entry name" value="Methyltransf_23"/>
    <property type="match status" value="1"/>
</dbReference>
<name>A0ABS4K4C1_9CLOT</name>
<dbReference type="EMBL" id="JAGGLL010000013">
    <property type="protein sequence ID" value="MBP2022101.1"/>
    <property type="molecule type" value="Genomic_DNA"/>
</dbReference>
<sequence>MSIWDFWASRYERLWVQKYSLGPTRKAVLKEIKDILSYKGEKNGQSEEGKMINLLDVGCGTGQLTREIWEKFKGEISYLEGLDYSKAMVEEARRNSITINYTNSSIEGYNAKKKFSVITCTHSFPYYKDKKGTIEKFYDLLEEEGYVLLAQASEKSFYDKIAMFIVKFTTTKASYLSPKEIKELTKGHFILEEEILIREKPYMPSIVLFKLRRK</sequence>